<reference evidence="9 10" key="1">
    <citation type="journal article" date="2018" name="Sci. Rep.">
        <title>A novel species of the marine cyanobacterium Acaryochloris with a unique pigment content and lifestyle.</title>
        <authorList>
            <person name="Partensky F."/>
            <person name="Six C."/>
            <person name="Ratin M."/>
            <person name="Garczarek L."/>
            <person name="Vaulot D."/>
            <person name="Probert I."/>
            <person name="Calteau A."/>
            <person name="Gourvil P."/>
            <person name="Marie D."/>
            <person name="Grebert T."/>
            <person name="Bouchier C."/>
            <person name="Le Panse S."/>
            <person name="Gachenot M."/>
            <person name="Rodriguez F."/>
            <person name="Garrido J.L."/>
        </authorList>
    </citation>
    <scope>NUCLEOTIDE SEQUENCE [LARGE SCALE GENOMIC DNA]</scope>
    <source>
        <strain evidence="9 10">RCC1774</strain>
    </source>
</reference>
<dbReference type="EMBL" id="PQWO01000002">
    <property type="protein sequence ID" value="PZD74800.1"/>
    <property type="molecule type" value="Genomic_DNA"/>
</dbReference>
<dbReference type="InterPro" id="IPR026015">
    <property type="entry name" value="ATP_synth_OSCP/delta_N_sf"/>
</dbReference>
<dbReference type="InterPro" id="IPR000711">
    <property type="entry name" value="ATPase_OSCP/dsu"/>
</dbReference>
<keyword evidence="7 8" id="KW-0066">ATP synthesis</keyword>
<dbReference type="GO" id="GO:0031676">
    <property type="term" value="C:plasma membrane-derived thylakoid membrane"/>
    <property type="evidence" value="ECO:0007669"/>
    <property type="project" value="UniProtKB-SubCell"/>
</dbReference>
<evidence type="ECO:0000313" key="9">
    <source>
        <dbReference type="EMBL" id="PZD74800.1"/>
    </source>
</evidence>
<keyword evidence="10" id="KW-1185">Reference proteome</keyword>
<evidence type="ECO:0000256" key="3">
    <source>
        <dbReference type="ARBA" id="ARBA00022781"/>
    </source>
</evidence>
<dbReference type="OrthoDB" id="9802471at2"/>
<keyword evidence="4 8" id="KW-0406">Ion transport</keyword>
<dbReference type="HAMAP" id="MF_01416">
    <property type="entry name" value="ATP_synth_delta_bact"/>
    <property type="match status" value="1"/>
</dbReference>
<dbReference type="InterPro" id="IPR020781">
    <property type="entry name" value="ATPase_OSCP/d_CS"/>
</dbReference>
<comment type="subcellular location">
    <subcellularLocation>
        <location evidence="8">Cellular thylakoid membrane</location>
        <topology evidence="8">Peripheral membrane protein</topology>
    </subcellularLocation>
    <subcellularLocation>
        <location evidence="1">Membrane</location>
    </subcellularLocation>
</comment>
<dbReference type="AlphaFoldDB" id="A0A2W1JN83"/>
<keyword evidence="3 8" id="KW-0375">Hydrogen ion transport</keyword>
<name>A0A2W1JN83_9CYAN</name>
<evidence type="ECO:0000256" key="2">
    <source>
        <dbReference type="ARBA" id="ARBA00022448"/>
    </source>
</evidence>
<evidence type="ECO:0000256" key="8">
    <source>
        <dbReference type="HAMAP-Rule" id="MF_01416"/>
    </source>
</evidence>
<protein>
    <recommendedName>
        <fullName evidence="8">ATP synthase subunit delta</fullName>
    </recommendedName>
    <alternativeName>
        <fullName evidence="8">ATP synthase F(1) sector subunit delta</fullName>
    </alternativeName>
    <alternativeName>
        <fullName evidence="8">F-type ATPase subunit delta</fullName>
        <shortName evidence="8">F-ATPase subunit delta</shortName>
    </alternativeName>
</protein>
<keyword evidence="2 8" id="KW-0813">Transport</keyword>
<dbReference type="RefSeq" id="WP_110984830.1">
    <property type="nucleotide sequence ID" value="NZ_CAWNWM010000002.1"/>
</dbReference>
<evidence type="ECO:0000256" key="4">
    <source>
        <dbReference type="ARBA" id="ARBA00023065"/>
    </source>
</evidence>
<dbReference type="Gene3D" id="1.10.520.20">
    <property type="entry name" value="N-terminal domain of the delta subunit of the F1F0-ATP synthase"/>
    <property type="match status" value="1"/>
</dbReference>
<comment type="function">
    <text evidence="8">This protein is part of the stalk that links CF(0) to CF(1). It either transmits conformational changes from CF(0) to CF(1) or is implicated in proton conduction.</text>
</comment>
<sequence length="184" mass="20505">MTQNAVSAAIVEPYAEALMSVAQSNNITNEVGEDVRGILEMLQSSDDLKEFLTNPLTKAEAKKGVLEQLLQSKIQPYLFNFLMLLVDRRRTFLLEAICRHYQSLLRKLNNTILAEVISAIELNESQRQQIIAKVQQMTEANQVELAASIDKDLIGGVIIKIGSEVLDASIRGQLRRMTTSLMSA</sequence>
<dbReference type="Proteomes" id="UP000248857">
    <property type="component" value="Unassembled WGS sequence"/>
</dbReference>
<comment type="caution">
    <text evidence="9">The sequence shown here is derived from an EMBL/GenBank/DDBJ whole genome shotgun (WGS) entry which is preliminary data.</text>
</comment>
<keyword evidence="8" id="KW-0793">Thylakoid</keyword>
<accession>A0A2W1JN83</accession>
<comment type="function">
    <text evidence="8">F(1)F(0) ATP synthase produces ATP from ADP in the presence of a proton or sodium gradient. F-type ATPases consist of two structural domains, F(1) containing the extramembraneous catalytic core and F(0) containing the membrane proton channel, linked together by a central stalk and a peripheral stalk. During catalysis, ATP synthesis in the catalytic domain of F(1) is coupled via a rotary mechanism of the central stalk subunits to proton translocation.</text>
</comment>
<proteinExistence type="inferred from homology"/>
<dbReference type="GO" id="GO:0045259">
    <property type="term" value="C:proton-transporting ATP synthase complex"/>
    <property type="evidence" value="ECO:0007669"/>
    <property type="project" value="UniProtKB-KW"/>
</dbReference>
<dbReference type="Pfam" id="PF00213">
    <property type="entry name" value="OSCP"/>
    <property type="match status" value="1"/>
</dbReference>
<evidence type="ECO:0000256" key="1">
    <source>
        <dbReference type="ARBA" id="ARBA00004370"/>
    </source>
</evidence>
<dbReference type="GO" id="GO:0046933">
    <property type="term" value="F:proton-transporting ATP synthase activity, rotational mechanism"/>
    <property type="evidence" value="ECO:0007669"/>
    <property type="project" value="UniProtKB-UniRule"/>
</dbReference>
<evidence type="ECO:0000313" key="10">
    <source>
        <dbReference type="Proteomes" id="UP000248857"/>
    </source>
</evidence>
<dbReference type="PRINTS" id="PR00125">
    <property type="entry name" value="ATPASEDELTA"/>
</dbReference>
<dbReference type="PANTHER" id="PTHR11910">
    <property type="entry name" value="ATP SYNTHASE DELTA CHAIN"/>
    <property type="match status" value="1"/>
</dbReference>
<gene>
    <name evidence="9" type="primary">atpH_1</name>
    <name evidence="8" type="synonym">atpD</name>
    <name evidence="8" type="synonym">atpH</name>
    <name evidence="9" type="ORF">C1752_00858</name>
</gene>
<dbReference type="SUPFAM" id="SSF47928">
    <property type="entry name" value="N-terminal domain of the delta subunit of the F1F0-ATP synthase"/>
    <property type="match status" value="1"/>
</dbReference>
<evidence type="ECO:0000256" key="5">
    <source>
        <dbReference type="ARBA" id="ARBA00023136"/>
    </source>
</evidence>
<evidence type="ECO:0000256" key="7">
    <source>
        <dbReference type="ARBA" id="ARBA00023310"/>
    </source>
</evidence>
<dbReference type="PROSITE" id="PS00389">
    <property type="entry name" value="ATPASE_DELTA"/>
    <property type="match status" value="1"/>
</dbReference>
<dbReference type="NCBIfam" id="TIGR01145">
    <property type="entry name" value="ATP_synt_delta"/>
    <property type="match status" value="1"/>
</dbReference>
<organism evidence="9 10">
    <name type="scientific">Acaryochloris thomasi RCC1774</name>
    <dbReference type="NCBI Taxonomy" id="1764569"/>
    <lineage>
        <taxon>Bacteria</taxon>
        <taxon>Bacillati</taxon>
        <taxon>Cyanobacteriota</taxon>
        <taxon>Cyanophyceae</taxon>
        <taxon>Acaryochloridales</taxon>
        <taxon>Acaryochloridaceae</taxon>
        <taxon>Acaryochloris</taxon>
        <taxon>Acaryochloris thomasi</taxon>
    </lineage>
</organism>
<comment type="similarity">
    <text evidence="8">Belongs to the ATPase delta chain family.</text>
</comment>
<keyword evidence="5 8" id="KW-0472">Membrane</keyword>
<evidence type="ECO:0000256" key="6">
    <source>
        <dbReference type="ARBA" id="ARBA00023196"/>
    </source>
</evidence>
<keyword evidence="6 8" id="KW-0139">CF(1)</keyword>